<keyword evidence="1" id="KW-0808">Transferase</keyword>
<dbReference type="Proteomes" id="UP000062519">
    <property type="component" value="Chromosome 1"/>
</dbReference>
<evidence type="ECO:0000256" key="1">
    <source>
        <dbReference type="ARBA" id="ARBA00022679"/>
    </source>
</evidence>
<dbReference type="InterPro" id="IPR004821">
    <property type="entry name" value="Cyt_trans-like"/>
</dbReference>
<dbReference type="Gene3D" id="3.40.50.620">
    <property type="entry name" value="HUPs"/>
    <property type="match status" value="1"/>
</dbReference>
<dbReference type="InterPro" id="IPR050385">
    <property type="entry name" value="Archaeal_FAD_synthase"/>
</dbReference>
<keyword evidence="2" id="KW-0548">Nucleotidyltransferase</keyword>
<evidence type="ECO:0000256" key="2">
    <source>
        <dbReference type="ARBA" id="ARBA00022695"/>
    </source>
</evidence>
<dbReference type="PANTHER" id="PTHR43793">
    <property type="entry name" value="FAD SYNTHASE"/>
    <property type="match status" value="1"/>
</dbReference>
<dbReference type="AlphaFoldDB" id="A0A1B4FEU1"/>
<dbReference type="SUPFAM" id="SSF52374">
    <property type="entry name" value="Nucleotidylyl transferase"/>
    <property type="match status" value="1"/>
</dbReference>
<gene>
    <name evidence="4" type="ORF">WS70_10320</name>
</gene>
<keyword evidence="5" id="KW-1185">Reference proteome</keyword>
<dbReference type="KEGG" id="buu:WS70_10320"/>
<protein>
    <recommendedName>
        <fullName evidence="3">Cytidyltransferase-like domain-containing protein</fullName>
    </recommendedName>
</protein>
<evidence type="ECO:0000313" key="4">
    <source>
        <dbReference type="EMBL" id="AOJ02174.1"/>
    </source>
</evidence>
<name>A0A1B4FEU1_9BURK</name>
<organism evidence="4 5">
    <name type="scientific">Burkholderia mayonis</name>
    <dbReference type="NCBI Taxonomy" id="1385591"/>
    <lineage>
        <taxon>Bacteria</taxon>
        <taxon>Pseudomonadati</taxon>
        <taxon>Pseudomonadota</taxon>
        <taxon>Betaproteobacteria</taxon>
        <taxon>Burkholderiales</taxon>
        <taxon>Burkholderiaceae</taxon>
        <taxon>Burkholderia</taxon>
        <taxon>pseudomallei group</taxon>
    </lineage>
</organism>
<dbReference type="Pfam" id="PF01467">
    <property type="entry name" value="CTP_transf_like"/>
    <property type="match status" value="1"/>
</dbReference>
<dbReference type="PANTHER" id="PTHR43793:SF1">
    <property type="entry name" value="FAD SYNTHASE"/>
    <property type="match status" value="1"/>
</dbReference>
<feature type="domain" description="Cytidyltransferase-like" evidence="3">
    <location>
        <begin position="26"/>
        <end position="128"/>
    </location>
</feature>
<evidence type="ECO:0000259" key="3">
    <source>
        <dbReference type="Pfam" id="PF01467"/>
    </source>
</evidence>
<dbReference type="EMBL" id="CP013386">
    <property type="protein sequence ID" value="AOJ02174.1"/>
    <property type="molecule type" value="Genomic_DNA"/>
</dbReference>
<proteinExistence type="predicted"/>
<dbReference type="InterPro" id="IPR014729">
    <property type="entry name" value="Rossmann-like_a/b/a_fold"/>
</dbReference>
<accession>A0A1B4FEU1</accession>
<evidence type="ECO:0000313" key="5">
    <source>
        <dbReference type="Proteomes" id="UP000062519"/>
    </source>
</evidence>
<dbReference type="GO" id="GO:0016779">
    <property type="term" value="F:nucleotidyltransferase activity"/>
    <property type="evidence" value="ECO:0007669"/>
    <property type="project" value="UniProtKB-KW"/>
</dbReference>
<dbReference type="NCBIfam" id="TIGR00125">
    <property type="entry name" value="cyt_tran_rel"/>
    <property type="match status" value="1"/>
</dbReference>
<sequence length="160" mass="17697">MTVLQRITELQGLARSYRADGLIVGLCHGCFDIVHLGHIHHLQQASALVDRLFVSVTADEHVNKGPNRPIFPARVRAEFIASIRYCDHAIVNHSPTAESVISKLRPDVFFKGADYRSSSDPRINVERALVENNGGRMVLTDDAIMDSTSRIAHIILSESA</sequence>
<reference evidence="4 5" key="1">
    <citation type="submission" date="2015-12" db="EMBL/GenBank/DDBJ databases">
        <title>Diversity of Burkholderia near neighbor genomes.</title>
        <authorList>
            <person name="Sahl J."/>
            <person name="Wagner D."/>
            <person name="Keim P."/>
        </authorList>
    </citation>
    <scope>NUCLEOTIDE SEQUENCE [LARGE SCALE GENOMIC DNA]</scope>
    <source>
        <strain evidence="4 5">BDU6</strain>
    </source>
</reference>